<reference evidence="1" key="1">
    <citation type="submission" date="2023-08" db="EMBL/GenBank/DDBJ databases">
        <title>Emergence of clinically-relevant ST2 carbapenem-resistant Acinetobacter baumannii strains in hospital sewages in Zhejiang, East of China.</title>
        <authorList>
            <person name="Kaichao C."/>
            <person name="Zhang R."/>
        </authorList>
    </citation>
    <scope>NUCLEOTIDE SEQUENCE</scope>
    <source>
        <strain evidence="1">M-SY-60</strain>
    </source>
</reference>
<proteinExistence type="predicted"/>
<name>A0AAW8JIE6_9GAMM</name>
<evidence type="ECO:0000313" key="2">
    <source>
        <dbReference type="Proteomes" id="UP001243195"/>
    </source>
</evidence>
<dbReference type="AlphaFoldDB" id="A0AAW8JIE6"/>
<comment type="caution">
    <text evidence="1">The sequence shown here is derived from an EMBL/GenBank/DDBJ whole genome shotgun (WGS) entry which is preliminary data.</text>
</comment>
<dbReference type="EMBL" id="JAVIDA010000021">
    <property type="protein sequence ID" value="MDQ9072551.1"/>
    <property type="molecule type" value="Genomic_DNA"/>
</dbReference>
<accession>A0AAW8JIE6</accession>
<dbReference type="Proteomes" id="UP001243195">
    <property type="component" value="Unassembled WGS sequence"/>
</dbReference>
<organism evidence="1 2">
    <name type="scientific">Acinetobacter gerneri</name>
    <dbReference type="NCBI Taxonomy" id="202952"/>
    <lineage>
        <taxon>Bacteria</taxon>
        <taxon>Pseudomonadati</taxon>
        <taxon>Pseudomonadota</taxon>
        <taxon>Gammaproteobacteria</taxon>
        <taxon>Moraxellales</taxon>
        <taxon>Moraxellaceae</taxon>
        <taxon>Acinetobacter</taxon>
    </lineage>
</organism>
<protein>
    <submittedName>
        <fullName evidence="1">Uncharacterized protein</fullName>
    </submittedName>
</protein>
<dbReference type="GeneID" id="84210497"/>
<evidence type="ECO:0000313" key="1">
    <source>
        <dbReference type="EMBL" id="MDQ9072551.1"/>
    </source>
</evidence>
<sequence>MENLKRILIYFTSGFLFIPQVHANSSWYCLILTTDKTAYISDAFQLPKSADDYEVKRMSQLYMISHQKLRGLSNCLGADVSLQEMREEVDLISKGTEKQGYELTRSNPKGFTNIIAILKEGD</sequence>
<dbReference type="RefSeq" id="WP_004866552.1">
    <property type="nucleotide sequence ID" value="NZ_BBLI01000051.1"/>
</dbReference>
<gene>
    <name evidence="1" type="ORF">RFH51_13905</name>
</gene>